<evidence type="ECO:0000313" key="2">
    <source>
        <dbReference type="Proteomes" id="UP000256686"/>
    </source>
</evidence>
<accession>A0A3D9C3C3</accession>
<dbReference type="AlphaFoldDB" id="A0A3D9C3C3"/>
<evidence type="ECO:0000313" key="1">
    <source>
        <dbReference type="EMBL" id="REC60062.1"/>
    </source>
</evidence>
<protein>
    <submittedName>
        <fullName evidence="1">Uncharacterized protein</fullName>
    </submittedName>
</protein>
<organism evidence="1 2">
    <name type="scientific">Chryseobacterium pennae</name>
    <dbReference type="NCBI Taxonomy" id="2258962"/>
    <lineage>
        <taxon>Bacteria</taxon>
        <taxon>Pseudomonadati</taxon>
        <taxon>Bacteroidota</taxon>
        <taxon>Flavobacteriia</taxon>
        <taxon>Flavobacteriales</taxon>
        <taxon>Weeksellaceae</taxon>
        <taxon>Chryseobacterium group</taxon>
        <taxon>Chryseobacterium</taxon>
    </lineage>
</organism>
<gene>
    <name evidence="1" type="ORF">DRF65_23010</name>
</gene>
<keyword evidence="2" id="KW-1185">Reference proteome</keyword>
<dbReference type="EMBL" id="QNVT01000029">
    <property type="protein sequence ID" value="REC60062.1"/>
    <property type="molecule type" value="Genomic_DNA"/>
</dbReference>
<dbReference type="RefSeq" id="WP_115973067.1">
    <property type="nucleotide sequence ID" value="NZ_QNVT01000029.1"/>
</dbReference>
<name>A0A3D9C3C3_9FLAO</name>
<dbReference type="Proteomes" id="UP000256686">
    <property type="component" value="Unassembled WGS sequence"/>
</dbReference>
<sequence length="120" mass="14113">MNFKIRIIPLFILGSISFHAQEIKIWSKILKSDIVVRQKVNDDSVFLSIDRKDNKWLGKNVRIRTVNYWSHAPVEVTADCCSKKTLIIKRTFLGNNIVGDRLFFRKNNGKYYFNVLSEFE</sequence>
<comment type="caution">
    <text evidence="1">The sequence shown here is derived from an EMBL/GenBank/DDBJ whole genome shotgun (WGS) entry which is preliminary data.</text>
</comment>
<reference evidence="2" key="1">
    <citation type="submission" date="2018-06" db="EMBL/GenBank/DDBJ databases">
        <authorList>
            <person name="Lum Nde A."/>
            <person name="Hugo C."/>
        </authorList>
    </citation>
    <scope>NUCLEOTIDE SEQUENCE [LARGE SCALE GENOMIC DNA]</scope>
    <source>
        <strain evidence="2">1_F178</strain>
    </source>
</reference>
<proteinExistence type="predicted"/>